<evidence type="ECO:0000259" key="1">
    <source>
        <dbReference type="Pfam" id="PF12937"/>
    </source>
</evidence>
<gene>
    <name evidence="2" type="ORF">AAF712_013484</name>
</gene>
<name>A0ABR2ZFP0_9AGAR</name>
<evidence type="ECO:0000313" key="3">
    <source>
        <dbReference type="Proteomes" id="UP001437256"/>
    </source>
</evidence>
<dbReference type="InterPro" id="IPR036047">
    <property type="entry name" value="F-box-like_dom_sf"/>
</dbReference>
<evidence type="ECO:0000313" key="2">
    <source>
        <dbReference type="EMBL" id="KAL0059759.1"/>
    </source>
</evidence>
<sequence length="503" mass="56914">MPEAPKQVCSMGKLPNELLSEIFVLTHASHPRESPFRHPLFPKAQPITLGSVCRHWRFVAHNTKSIWQEFDYFPLDQLPDNILGSDDLAGLRERAGTVLERWLKLGCQTSSQTSGLRFSFRMVGSWYYTPLEVDLLRVLVGRSNHWVSFVLEMDMQGRNCYANLEPLGGIRGKIPRLEYLEITLQGNSLARKTPGYLMDAFEYAPRLNHFMSYGFWHAKRDFKLPWGQFGLVVFRDRRRQDSYHVLSLATSASTVSLRTRPMGRVTDVYPELTLPALKTLELGNDRGEGEILSSLNVPNLDCLMLIDHCYGESSVRHAHEMVVRSRCKITALELEGAFFGSCNDILLLLHSCDSSLRELSLDGMLDGPPGQMEELVQTSNILSSLSTILSLRSTDTRLMNLQTLNLYLTIGINSESEGRLWLLYACEVFEAVARRNEVLIAQGKKVLVLNLSDTEGFTLYGLWTMAWGFAARIARCYLKLDCVRPSPAPEQTSKSENPSQSLR</sequence>
<dbReference type="InterPro" id="IPR001810">
    <property type="entry name" value="F-box_dom"/>
</dbReference>
<dbReference type="Pfam" id="PF12937">
    <property type="entry name" value="F-box-like"/>
    <property type="match status" value="1"/>
</dbReference>
<keyword evidence="3" id="KW-1185">Reference proteome</keyword>
<proteinExistence type="predicted"/>
<comment type="caution">
    <text evidence="2">The sequence shown here is derived from an EMBL/GenBank/DDBJ whole genome shotgun (WGS) entry which is preliminary data.</text>
</comment>
<dbReference type="Gene3D" id="1.20.1280.50">
    <property type="match status" value="1"/>
</dbReference>
<organism evidence="2 3">
    <name type="scientific">Marasmius tenuissimus</name>
    <dbReference type="NCBI Taxonomy" id="585030"/>
    <lineage>
        <taxon>Eukaryota</taxon>
        <taxon>Fungi</taxon>
        <taxon>Dikarya</taxon>
        <taxon>Basidiomycota</taxon>
        <taxon>Agaricomycotina</taxon>
        <taxon>Agaricomycetes</taxon>
        <taxon>Agaricomycetidae</taxon>
        <taxon>Agaricales</taxon>
        <taxon>Marasmiineae</taxon>
        <taxon>Marasmiaceae</taxon>
        <taxon>Marasmius</taxon>
    </lineage>
</organism>
<reference evidence="2 3" key="1">
    <citation type="submission" date="2024-05" db="EMBL/GenBank/DDBJ databases">
        <title>A draft genome resource for the thread blight pathogen Marasmius tenuissimus strain MS-2.</title>
        <authorList>
            <person name="Yulfo-Soto G.E."/>
            <person name="Baruah I.K."/>
            <person name="Amoako-Attah I."/>
            <person name="Bukari Y."/>
            <person name="Meinhardt L.W."/>
            <person name="Bailey B.A."/>
            <person name="Cohen S.P."/>
        </authorList>
    </citation>
    <scope>NUCLEOTIDE SEQUENCE [LARGE SCALE GENOMIC DNA]</scope>
    <source>
        <strain evidence="2 3">MS-2</strain>
    </source>
</reference>
<dbReference type="EMBL" id="JBBXMP010000208">
    <property type="protein sequence ID" value="KAL0059759.1"/>
    <property type="molecule type" value="Genomic_DNA"/>
</dbReference>
<dbReference type="Proteomes" id="UP001437256">
    <property type="component" value="Unassembled WGS sequence"/>
</dbReference>
<feature type="domain" description="F-box" evidence="1">
    <location>
        <begin position="12"/>
        <end position="70"/>
    </location>
</feature>
<protein>
    <recommendedName>
        <fullName evidence="1">F-box domain-containing protein</fullName>
    </recommendedName>
</protein>
<accession>A0ABR2ZFP0</accession>
<dbReference type="SUPFAM" id="SSF81383">
    <property type="entry name" value="F-box domain"/>
    <property type="match status" value="1"/>
</dbReference>